<dbReference type="AlphaFoldDB" id="A0A963YNB5"/>
<dbReference type="SMART" id="SM00345">
    <property type="entry name" value="HTH_GNTR"/>
    <property type="match status" value="1"/>
</dbReference>
<dbReference type="Pfam" id="PF07729">
    <property type="entry name" value="FCD"/>
    <property type="match status" value="1"/>
</dbReference>
<keyword evidence="1" id="KW-0805">Transcription regulation</keyword>
<dbReference type="PANTHER" id="PTHR43537">
    <property type="entry name" value="TRANSCRIPTIONAL REGULATOR, GNTR FAMILY"/>
    <property type="match status" value="1"/>
</dbReference>
<dbReference type="PANTHER" id="PTHR43537:SF45">
    <property type="entry name" value="GNTR FAMILY REGULATORY PROTEIN"/>
    <property type="match status" value="1"/>
</dbReference>
<reference evidence="5" key="1">
    <citation type="journal article" date="2021" name="Microorganisms">
        <title>Acidisoma silvae sp. nov. and Acidisomacellulosilytica sp. nov., Two Acidophilic Bacteria Isolated from Decaying Wood, Hydrolyzing Cellulose and Producing Poly-3-hydroxybutyrate.</title>
        <authorList>
            <person name="Mieszkin S."/>
            <person name="Pouder E."/>
            <person name="Uroz S."/>
            <person name="Simon-Colin C."/>
            <person name="Alain K."/>
        </authorList>
    </citation>
    <scope>NUCLEOTIDE SEQUENCE</scope>
    <source>
        <strain evidence="5">HW T2.11</strain>
    </source>
</reference>
<dbReference type="GO" id="GO:0003700">
    <property type="term" value="F:DNA-binding transcription factor activity"/>
    <property type="evidence" value="ECO:0007669"/>
    <property type="project" value="InterPro"/>
</dbReference>
<sequence length="241" mass="26103">MSSNADQTLPPAVTEAIATTPQAPRVTAAVAIYRQLHAAILRNDLAPGTALQDKVLSAEFSVSRTPVREALIRLAEDGLVDIFPQSGTFVSRIKADAIPEVLDIRQALECLAVKRATASAHPTDIARLDKILARQSILAEAGDMMPFHDADELFHETIGLIAERPGLWTLVKQVKAQIDRTRMLTLPAPGRMAQVVAEHRAIRDAIAAGDAASAQTAMTVHLHRVIPDLARLRGEFPAYFT</sequence>
<organism evidence="5 6">
    <name type="scientific">Acidisoma silvae</name>
    <dbReference type="NCBI Taxonomy" id="2802396"/>
    <lineage>
        <taxon>Bacteria</taxon>
        <taxon>Pseudomonadati</taxon>
        <taxon>Pseudomonadota</taxon>
        <taxon>Alphaproteobacteria</taxon>
        <taxon>Acetobacterales</taxon>
        <taxon>Acidocellaceae</taxon>
        <taxon>Acidisoma</taxon>
    </lineage>
</organism>
<evidence type="ECO:0000256" key="2">
    <source>
        <dbReference type="ARBA" id="ARBA00023125"/>
    </source>
</evidence>
<dbReference type="Gene3D" id="1.10.10.10">
    <property type="entry name" value="Winged helix-like DNA-binding domain superfamily/Winged helix DNA-binding domain"/>
    <property type="match status" value="1"/>
</dbReference>
<evidence type="ECO:0000256" key="1">
    <source>
        <dbReference type="ARBA" id="ARBA00023015"/>
    </source>
</evidence>
<dbReference type="Gene3D" id="1.20.120.530">
    <property type="entry name" value="GntR ligand-binding domain-like"/>
    <property type="match status" value="1"/>
</dbReference>
<dbReference type="Proteomes" id="UP000708298">
    <property type="component" value="Unassembled WGS sequence"/>
</dbReference>
<feature type="domain" description="HTH gntR-type" evidence="4">
    <location>
        <begin position="26"/>
        <end position="93"/>
    </location>
</feature>
<evidence type="ECO:0000313" key="6">
    <source>
        <dbReference type="Proteomes" id="UP000708298"/>
    </source>
</evidence>
<reference evidence="5" key="2">
    <citation type="submission" date="2021-01" db="EMBL/GenBank/DDBJ databases">
        <authorList>
            <person name="Mieszkin S."/>
            <person name="Pouder E."/>
            <person name="Alain K."/>
        </authorList>
    </citation>
    <scope>NUCLEOTIDE SEQUENCE</scope>
    <source>
        <strain evidence="5">HW T2.11</strain>
    </source>
</reference>
<dbReference type="SMART" id="SM00895">
    <property type="entry name" value="FCD"/>
    <property type="match status" value="1"/>
</dbReference>
<dbReference type="Pfam" id="PF00392">
    <property type="entry name" value="GntR"/>
    <property type="match status" value="1"/>
</dbReference>
<dbReference type="SUPFAM" id="SSF46785">
    <property type="entry name" value="Winged helix' DNA-binding domain"/>
    <property type="match status" value="1"/>
</dbReference>
<keyword evidence="3" id="KW-0804">Transcription</keyword>
<dbReference type="PROSITE" id="PS50949">
    <property type="entry name" value="HTH_GNTR"/>
    <property type="match status" value="1"/>
</dbReference>
<name>A0A963YNB5_9PROT</name>
<dbReference type="InterPro" id="IPR011711">
    <property type="entry name" value="GntR_C"/>
</dbReference>
<dbReference type="CDD" id="cd07377">
    <property type="entry name" value="WHTH_GntR"/>
    <property type="match status" value="1"/>
</dbReference>
<gene>
    <name evidence="5" type="ORF">ASILVAE211_00635</name>
</gene>
<protein>
    <submittedName>
        <fullName evidence="5">GntR family transcriptional regulator</fullName>
    </submittedName>
</protein>
<dbReference type="SUPFAM" id="SSF48008">
    <property type="entry name" value="GntR ligand-binding domain-like"/>
    <property type="match status" value="1"/>
</dbReference>
<dbReference type="RefSeq" id="WP_227319355.1">
    <property type="nucleotide sequence ID" value="NZ_JAESVB010000001.1"/>
</dbReference>
<dbReference type="InterPro" id="IPR036390">
    <property type="entry name" value="WH_DNA-bd_sf"/>
</dbReference>
<dbReference type="GO" id="GO:0003677">
    <property type="term" value="F:DNA binding"/>
    <property type="evidence" value="ECO:0007669"/>
    <property type="project" value="UniProtKB-KW"/>
</dbReference>
<dbReference type="PRINTS" id="PR00035">
    <property type="entry name" value="HTHGNTR"/>
</dbReference>
<evidence type="ECO:0000256" key="3">
    <source>
        <dbReference type="ARBA" id="ARBA00023163"/>
    </source>
</evidence>
<evidence type="ECO:0000313" key="5">
    <source>
        <dbReference type="EMBL" id="MCB8873669.1"/>
    </source>
</evidence>
<dbReference type="EMBL" id="JAESVB010000001">
    <property type="protein sequence ID" value="MCB8873669.1"/>
    <property type="molecule type" value="Genomic_DNA"/>
</dbReference>
<evidence type="ECO:0000259" key="4">
    <source>
        <dbReference type="PROSITE" id="PS50949"/>
    </source>
</evidence>
<dbReference type="InterPro" id="IPR036388">
    <property type="entry name" value="WH-like_DNA-bd_sf"/>
</dbReference>
<proteinExistence type="predicted"/>
<comment type="caution">
    <text evidence="5">The sequence shown here is derived from an EMBL/GenBank/DDBJ whole genome shotgun (WGS) entry which is preliminary data.</text>
</comment>
<dbReference type="InterPro" id="IPR000524">
    <property type="entry name" value="Tscrpt_reg_HTH_GntR"/>
</dbReference>
<accession>A0A963YNB5</accession>
<dbReference type="InterPro" id="IPR008920">
    <property type="entry name" value="TF_FadR/GntR_C"/>
</dbReference>
<keyword evidence="6" id="KW-1185">Reference proteome</keyword>
<keyword evidence="2" id="KW-0238">DNA-binding</keyword>